<dbReference type="InterPro" id="IPR051089">
    <property type="entry name" value="prtT"/>
</dbReference>
<evidence type="ECO:0000256" key="1">
    <source>
        <dbReference type="ARBA" id="ARBA00004123"/>
    </source>
</evidence>
<dbReference type="STRING" id="1093900.A0A507B7T8"/>
<dbReference type="GO" id="GO:0005634">
    <property type="term" value="C:nucleus"/>
    <property type="evidence" value="ECO:0007669"/>
    <property type="project" value="UniProtKB-SubCell"/>
</dbReference>
<dbReference type="GO" id="GO:0000976">
    <property type="term" value="F:transcription cis-regulatory region binding"/>
    <property type="evidence" value="ECO:0007669"/>
    <property type="project" value="TreeGrafter"/>
</dbReference>
<accession>A0A507B7T8</accession>
<dbReference type="GO" id="GO:0000981">
    <property type="term" value="F:DNA-binding transcription factor activity, RNA polymerase II-specific"/>
    <property type="evidence" value="ECO:0007669"/>
    <property type="project" value="TreeGrafter"/>
</dbReference>
<keyword evidence="5" id="KW-0539">Nucleus</keyword>
<comment type="subcellular location">
    <subcellularLocation>
        <location evidence="1">Nucleus</location>
    </subcellularLocation>
</comment>
<evidence type="ECO:0000256" key="2">
    <source>
        <dbReference type="ARBA" id="ARBA00023015"/>
    </source>
</evidence>
<keyword evidence="2" id="KW-0805">Transcription regulation</keyword>
<evidence type="ECO:0000313" key="7">
    <source>
        <dbReference type="Proteomes" id="UP000319257"/>
    </source>
</evidence>
<gene>
    <name evidence="6" type="ORF">E0L32_000201</name>
</gene>
<reference evidence="6 7" key="1">
    <citation type="submission" date="2019-06" db="EMBL/GenBank/DDBJ databases">
        <title>Draft genome sequence of the filamentous fungus Phialemoniopsis curvata isolated from diesel fuel.</title>
        <authorList>
            <person name="Varaljay V.A."/>
            <person name="Lyon W.J."/>
            <person name="Crouch A.L."/>
            <person name="Drake C.E."/>
            <person name="Hollomon J.M."/>
            <person name="Nadeau L.J."/>
            <person name="Nunn H.S."/>
            <person name="Stevenson B.S."/>
            <person name="Bojanowski C.L."/>
            <person name="Crookes-Goodson W.J."/>
        </authorList>
    </citation>
    <scope>NUCLEOTIDE SEQUENCE [LARGE SCALE GENOMIC DNA]</scope>
    <source>
        <strain evidence="6 7">D216</strain>
    </source>
</reference>
<proteinExistence type="predicted"/>
<organism evidence="6 7">
    <name type="scientific">Thyridium curvatum</name>
    <dbReference type="NCBI Taxonomy" id="1093900"/>
    <lineage>
        <taxon>Eukaryota</taxon>
        <taxon>Fungi</taxon>
        <taxon>Dikarya</taxon>
        <taxon>Ascomycota</taxon>
        <taxon>Pezizomycotina</taxon>
        <taxon>Sordariomycetes</taxon>
        <taxon>Sordariomycetidae</taxon>
        <taxon>Thyridiales</taxon>
        <taxon>Thyridiaceae</taxon>
        <taxon>Thyridium</taxon>
    </lineage>
</organism>
<dbReference type="RefSeq" id="XP_030997578.1">
    <property type="nucleotide sequence ID" value="XM_031136143.1"/>
</dbReference>
<dbReference type="EMBL" id="SKBQ01000001">
    <property type="protein sequence ID" value="TPX15867.1"/>
    <property type="molecule type" value="Genomic_DNA"/>
</dbReference>
<keyword evidence="7" id="KW-1185">Reference proteome</keyword>
<evidence type="ECO:0000313" key="6">
    <source>
        <dbReference type="EMBL" id="TPX15867.1"/>
    </source>
</evidence>
<keyword evidence="3" id="KW-0238">DNA-binding</keyword>
<evidence type="ECO:0000256" key="5">
    <source>
        <dbReference type="ARBA" id="ARBA00023242"/>
    </source>
</evidence>
<dbReference type="GeneID" id="41967648"/>
<sequence length="400" mass="43987">MALRVSAAIQMGLDDTKPQPRPGIAEPSEEARLLGLKTWLGCFWVSTSLSSEFALAPPMASVAHLEPLVLQRVQSSLPPDFVAHLEIERYSIRASAVLTQASTGHMRRSLVDVLERDLESVAHHLPVPPSAHVQIDILAAKLRLCAFQLICGEEAAIIPTGPDNSLTRAAWYRGFEAATNLATLFTTSTQQIQSNSNICPASTVISVFYPKHYFRVNVMAAMYLLKLQAVDRAMAPADKALARDNVRQISQSFWQRSTAEMDESARAARMIEELGRYVEDQRVMCQLHSSKPGAGNLAPVDVVVDGMNTVGEIRRMNTPGSNNSHPTPPQRYVAGPTTLSVPGSADEPAEMQVQEHEGEVWQQYPWDDFSSSWNAWPMDVDEILQMLGTDMGDLPMVPGL</sequence>
<dbReference type="AlphaFoldDB" id="A0A507B7T8"/>
<dbReference type="Proteomes" id="UP000319257">
    <property type="component" value="Unassembled WGS sequence"/>
</dbReference>
<dbReference type="InParanoid" id="A0A507B7T8"/>
<comment type="caution">
    <text evidence="6">The sequence shown here is derived from an EMBL/GenBank/DDBJ whole genome shotgun (WGS) entry which is preliminary data.</text>
</comment>
<keyword evidence="4" id="KW-0804">Transcription</keyword>
<dbReference type="PANTHER" id="PTHR31845">
    <property type="entry name" value="FINGER DOMAIN PROTEIN, PUTATIVE-RELATED"/>
    <property type="match status" value="1"/>
</dbReference>
<dbReference type="PANTHER" id="PTHR31845:SF17">
    <property type="entry name" value="ZN(II)2CYS6 TRANSCRIPTION FACTOR (EUROFUNG)"/>
    <property type="match status" value="1"/>
</dbReference>
<dbReference type="OrthoDB" id="3163292at2759"/>
<name>A0A507B7T8_9PEZI</name>
<protein>
    <submittedName>
        <fullName evidence="6">Uncharacterized protein</fullName>
    </submittedName>
</protein>
<evidence type="ECO:0000256" key="3">
    <source>
        <dbReference type="ARBA" id="ARBA00023125"/>
    </source>
</evidence>
<evidence type="ECO:0000256" key="4">
    <source>
        <dbReference type="ARBA" id="ARBA00023163"/>
    </source>
</evidence>